<proteinExistence type="predicted"/>
<protein>
    <submittedName>
        <fullName evidence="1">Uncharacterized protein</fullName>
    </submittedName>
</protein>
<name>A0A6J5RME1_9CAUD</name>
<sequence length="144" mass="16321">MIKVSMVPPEHVVECWEHVKEHLAGAIQYTYGRFELDDVLIAITDYDHQLWIAFDAERGYGAVVTNFVVYPQKKYVNLAFVGGVEGHRWKGPMLELLRHWAHDNDCDGIESIGRPGWAKIFKNDGYKQIGCVYEIPAAETGIGV</sequence>
<evidence type="ECO:0000313" key="1">
    <source>
        <dbReference type="EMBL" id="CAB4195427.1"/>
    </source>
</evidence>
<reference evidence="1" key="1">
    <citation type="submission" date="2020-05" db="EMBL/GenBank/DDBJ databases">
        <authorList>
            <person name="Chiriac C."/>
            <person name="Salcher M."/>
            <person name="Ghai R."/>
            <person name="Kavagutti S V."/>
        </authorList>
    </citation>
    <scope>NUCLEOTIDE SEQUENCE</scope>
</reference>
<accession>A0A6J5RME1</accession>
<organism evidence="1">
    <name type="scientific">uncultured Caudovirales phage</name>
    <dbReference type="NCBI Taxonomy" id="2100421"/>
    <lineage>
        <taxon>Viruses</taxon>
        <taxon>Duplodnaviria</taxon>
        <taxon>Heunggongvirae</taxon>
        <taxon>Uroviricota</taxon>
        <taxon>Caudoviricetes</taxon>
        <taxon>Peduoviridae</taxon>
        <taxon>Maltschvirus</taxon>
        <taxon>Maltschvirus maltsch</taxon>
    </lineage>
</organism>
<dbReference type="EMBL" id="LR797242">
    <property type="protein sequence ID" value="CAB4195427.1"/>
    <property type="molecule type" value="Genomic_DNA"/>
</dbReference>
<gene>
    <name evidence="1" type="ORF">UFOVP1295_12</name>
</gene>